<dbReference type="EMBL" id="JAERRK010000030">
    <property type="protein sequence ID" value="MBL1087271.1"/>
    <property type="molecule type" value="Genomic_DNA"/>
</dbReference>
<sequence>MNSGKCLEVADWSQNNGAAVRQWTCGNFQANQVWYEEVNIDGTIQIVNQNSGKCLEIADWSQADGAIARQWTCTGGDNQKWVAEWYNTGKVYVNANSSRVLEIADWSKANGAIARQWAPGWQPNDGIQKNQAWGMVGR</sequence>
<dbReference type="Proteomes" id="UP000661858">
    <property type="component" value="Unassembled WGS sequence"/>
</dbReference>
<gene>
    <name evidence="2" type="ORF">JK359_35830</name>
</gene>
<protein>
    <submittedName>
        <fullName evidence="2">RICIN domain-containing protein</fullName>
    </submittedName>
</protein>
<evidence type="ECO:0000313" key="2">
    <source>
        <dbReference type="EMBL" id="MBL1087271.1"/>
    </source>
</evidence>
<dbReference type="SUPFAM" id="SSF50370">
    <property type="entry name" value="Ricin B-like lectins"/>
    <property type="match status" value="1"/>
</dbReference>
<dbReference type="InterPro" id="IPR035992">
    <property type="entry name" value="Ricin_B-like_lectins"/>
</dbReference>
<reference evidence="2" key="1">
    <citation type="submission" date="2021-01" db="EMBL/GenBank/DDBJ databases">
        <title>WGS of actinomycetes isolated from Thailand.</title>
        <authorList>
            <person name="Thawai C."/>
        </authorList>
    </citation>
    <scope>NUCLEOTIDE SEQUENCE</scope>
    <source>
        <strain evidence="2">RCU-197</strain>
    </source>
</reference>
<dbReference type="InterPro" id="IPR000772">
    <property type="entry name" value="Ricin_B_lectin"/>
</dbReference>
<dbReference type="Gene3D" id="2.80.10.50">
    <property type="match status" value="1"/>
</dbReference>
<evidence type="ECO:0000259" key="1">
    <source>
        <dbReference type="Pfam" id="PF00652"/>
    </source>
</evidence>
<dbReference type="AlphaFoldDB" id="A0A937ESB0"/>
<dbReference type="Pfam" id="PF00652">
    <property type="entry name" value="Ricin_B_lectin"/>
    <property type="match status" value="1"/>
</dbReference>
<comment type="caution">
    <text evidence="2">The sequence shown here is derived from an EMBL/GenBank/DDBJ whole genome shotgun (WGS) entry which is preliminary data.</text>
</comment>
<dbReference type="CDD" id="cd00161">
    <property type="entry name" value="beta-trefoil_Ricin-like"/>
    <property type="match status" value="1"/>
</dbReference>
<organism evidence="2 3">
    <name type="scientific">Streptomyces actinomycinicus</name>
    <dbReference type="NCBI Taxonomy" id="1695166"/>
    <lineage>
        <taxon>Bacteria</taxon>
        <taxon>Bacillati</taxon>
        <taxon>Actinomycetota</taxon>
        <taxon>Actinomycetes</taxon>
        <taxon>Kitasatosporales</taxon>
        <taxon>Streptomycetaceae</taxon>
        <taxon>Streptomyces</taxon>
    </lineage>
</organism>
<accession>A0A937ESB0</accession>
<dbReference type="PROSITE" id="PS50231">
    <property type="entry name" value="RICIN_B_LECTIN"/>
    <property type="match status" value="1"/>
</dbReference>
<feature type="domain" description="Ricin B lectin" evidence="1">
    <location>
        <begin position="2"/>
        <end position="114"/>
    </location>
</feature>
<proteinExistence type="predicted"/>
<keyword evidence="3" id="KW-1185">Reference proteome</keyword>
<name>A0A937ESB0_9ACTN</name>
<evidence type="ECO:0000313" key="3">
    <source>
        <dbReference type="Proteomes" id="UP000661858"/>
    </source>
</evidence>